<name>A0ACC0HR40_9ERIC</name>
<reference evidence="1 2" key="1">
    <citation type="journal article" date="2022" name="Plant J.">
        <title>Chromosome-level genome of Camellia lanceoleosa provides a valuable resource for understanding genome evolution and self-incompatibility.</title>
        <authorList>
            <person name="Gong W."/>
            <person name="Xiao S."/>
            <person name="Wang L."/>
            <person name="Liao Z."/>
            <person name="Chang Y."/>
            <person name="Mo W."/>
            <person name="Hu G."/>
            <person name="Li W."/>
            <person name="Zhao G."/>
            <person name="Zhu H."/>
            <person name="Hu X."/>
            <person name="Ji K."/>
            <person name="Xiang X."/>
            <person name="Song Q."/>
            <person name="Yuan D."/>
            <person name="Jin S."/>
            <person name="Zhang L."/>
        </authorList>
    </citation>
    <scope>NUCLEOTIDE SEQUENCE [LARGE SCALE GENOMIC DNA]</scope>
    <source>
        <strain evidence="1">SQ_2022a</strain>
    </source>
</reference>
<protein>
    <submittedName>
        <fullName evidence="1">Uncharacterized protein</fullName>
    </submittedName>
</protein>
<accession>A0ACC0HR40</accession>
<organism evidence="1 2">
    <name type="scientific">Camellia lanceoleosa</name>
    <dbReference type="NCBI Taxonomy" id="1840588"/>
    <lineage>
        <taxon>Eukaryota</taxon>
        <taxon>Viridiplantae</taxon>
        <taxon>Streptophyta</taxon>
        <taxon>Embryophyta</taxon>
        <taxon>Tracheophyta</taxon>
        <taxon>Spermatophyta</taxon>
        <taxon>Magnoliopsida</taxon>
        <taxon>eudicotyledons</taxon>
        <taxon>Gunneridae</taxon>
        <taxon>Pentapetalae</taxon>
        <taxon>asterids</taxon>
        <taxon>Ericales</taxon>
        <taxon>Theaceae</taxon>
        <taxon>Camellia</taxon>
    </lineage>
</organism>
<dbReference type="EMBL" id="CM045761">
    <property type="protein sequence ID" value="KAI8014456.1"/>
    <property type="molecule type" value="Genomic_DNA"/>
</dbReference>
<dbReference type="Proteomes" id="UP001060215">
    <property type="component" value="Chromosome 4"/>
</dbReference>
<sequence length="141" mass="15669">MPNLTSDSTHFSLHIHSLSSISHLHLQSKPVSSRPSPLLPPMIYTIAPRCPFLFPLLVAITPYTLLLSNFSTLHPFNIMKACVRARERERKRVGKKMRKREEKRVALVGCSGKNDRWWAKGWRLAAGGHDSGAGGGGWSVG</sequence>
<proteinExistence type="predicted"/>
<evidence type="ECO:0000313" key="2">
    <source>
        <dbReference type="Proteomes" id="UP001060215"/>
    </source>
</evidence>
<keyword evidence="2" id="KW-1185">Reference proteome</keyword>
<comment type="caution">
    <text evidence="1">The sequence shown here is derived from an EMBL/GenBank/DDBJ whole genome shotgun (WGS) entry which is preliminary data.</text>
</comment>
<gene>
    <name evidence="1" type="ORF">LOK49_LG05G02398</name>
</gene>
<evidence type="ECO:0000313" key="1">
    <source>
        <dbReference type="EMBL" id="KAI8014456.1"/>
    </source>
</evidence>